<evidence type="ECO:0000313" key="2">
    <source>
        <dbReference type="EMBL" id="KAF2479601.1"/>
    </source>
</evidence>
<dbReference type="OrthoDB" id="3645041at2759"/>
<feature type="region of interest" description="Disordered" evidence="1">
    <location>
        <begin position="1"/>
        <end position="79"/>
    </location>
</feature>
<dbReference type="RefSeq" id="XP_033586171.1">
    <property type="nucleotide sequence ID" value="XM_033737691.1"/>
</dbReference>
<accession>A0A6A6PIR9</accession>
<protein>
    <submittedName>
        <fullName evidence="2">Uncharacterized protein</fullName>
    </submittedName>
</protein>
<dbReference type="GeneID" id="54478693"/>
<dbReference type="EMBL" id="MU001641">
    <property type="protein sequence ID" value="KAF2479601.1"/>
    <property type="molecule type" value="Genomic_DNA"/>
</dbReference>
<evidence type="ECO:0000313" key="3">
    <source>
        <dbReference type="Proteomes" id="UP000799767"/>
    </source>
</evidence>
<feature type="compositionally biased region" description="Basic residues" evidence="1">
    <location>
        <begin position="1"/>
        <end position="16"/>
    </location>
</feature>
<feature type="region of interest" description="Disordered" evidence="1">
    <location>
        <begin position="349"/>
        <end position="382"/>
    </location>
</feature>
<gene>
    <name evidence="2" type="ORF">BDY17DRAFT_327554</name>
</gene>
<reference evidence="2" key="1">
    <citation type="journal article" date="2020" name="Stud. Mycol.">
        <title>101 Dothideomycetes genomes: a test case for predicting lifestyles and emergence of pathogens.</title>
        <authorList>
            <person name="Haridas S."/>
            <person name="Albert R."/>
            <person name="Binder M."/>
            <person name="Bloem J."/>
            <person name="Labutti K."/>
            <person name="Salamov A."/>
            <person name="Andreopoulos B."/>
            <person name="Baker S."/>
            <person name="Barry K."/>
            <person name="Bills G."/>
            <person name="Bluhm B."/>
            <person name="Cannon C."/>
            <person name="Castanera R."/>
            <person name="Culley D."/>
            <person name="Daum C."/>
            <person name="Ezra D."/>
            <person name="Gonzalez J."/>
            <person name="Henrissat B."/>
            <person name="Kuo A."/>
            <person name="Liang C."/>
            <person name="Lipzen A."/>
            <person name="Lutzoni F."/>
            <person name="Magnuson J."/>
            <person name="Mondo S."/>
            <person name="Nolan M."/>
            <person name="Ohm R."/>
            <person name="Pangilinan J."/>
            <person name="Park H.-J."/>
            <person name="Ramirez L."/>
            <person name="Alfaro M."/>
            <person name="Sun H."/>
            <person name="Tritt A."/>
            <person name="Yoshinaga Y."/>
            <person name="Zwiers L.-H."/>
            <person name="Turgeon B."/>
            <person name="Goodwin S."/>
            <person name="Spatafora J."/>
            <person name="Crous P."/>
            <person name="Grigoriev I."/>
        </authorList>
    </citation>
    <scope>NUCLEOTIDE SEQUENCE</scope>
    <source>
        <strain evidence="2">CBS 113389</strain>
    </source>
</reference>
<proteinExistence type="predicted"/>
<dbReference type="AlphaFoldDB" id="A0A6A6PIR9"/>
<organism evidence="2 3">
    <name type="scientific">Neohortaea acidophila</name>
    <dbReference type="NCBI Taxonomy" id="245834"/>
    <lineage>
        <taxon>Eukaryota</taxon>
        <taxon>Fungi</taxon>
        <taxon>Dikarya</taxon>
        <taxon>Ascomycota</taxon>
        <taxon>Pezizomycotina</taxon>
        <taxon>Dothideomycetes</taxon>
        <taxon>Dothideomycetidae</taxon>
        <taxon>Mycosphaerellales</taxon>
        <taxon>Teratosphaeriaceae</taxon>
        <taxon>Neohortaea</taxon>
    </lineage>
</organism>
<keyword evidence="3" id="KW-1185">Reference proteome</keyword>
<dbReference type="Proteomes" id="UP000799767">
    <property type="component" value="Unassembled WGS sequence"/>
</dbReference>
<evidence type="ECO:0000256" key="1">
    <source>
        <dbReference type="SAM" id="MobiDB-lite"/>
    </source>
</evidence>
<sequence length="382" mass="42632">MSSNRAQRKRSVKRTQKAQELLDAGEHVPGLGMPDQATEPPKVRPALTQTAPQKTAKVTPASRLAQTRAPPAAGTPLSSVPRRLQQATQVNNPKMDSMTIPLFNPDTLRIYPWQPPYPTRFTALSDDRKNEKYKMDDAGKWEDINDGADEWSEFCGDRSCYPANDHRGGSAMEYCIASTFVHRAKRAYWSGKSWEEFEFDERTIDSEEQARTEADGDKRAVCLATALDNRLRIAVFEGLKGRLCSEIWLKEHPGLPSVVRTKVECWDSREPTPTLQVPRLTDEEARAAPTTVERGRGIVFWSIDATGLRQPVYEDERKRPSGMVTFMDEMRELAEKEAAPSAPAFMLGRLDGVGPKTPLPMPEAQVDGLQKVDVSDSDAEGS</sequence>
<name>A0A6A6PIR9_9PEZI</name>